<dbReference type="SUPFAM" id="SSF46689">
    <property type="entry name" value="Homeodomain-like"/>
    <property type="match status" value="1"/>
</dbReference>
<keyword evidence="4" id="KW-1185">Reference proteome</keyword>
<dbReference type="Gene3D" id="3.30.420.10">
    <property type="entry name" value="Ribonuclease H-like superfamily/Ribonuclease H"/>
    <property type="match status" value="1"/>
</dbReference>
<name>A0A7I7QY67_9MYCO</name>
<sequence length="398" mass="44832">MAQKVTAMDIRMAAAVAGQLDNVAAFCRDERISRQTFYKYRRRFREEGIDGLRDRSRRPSTSPGQTSPEIEDIVVRRRKQLIEQGRDHGAQSIVWSLQRDGVPAVPSPSTVWQILTRRGAITPQPQKRPKSSIKRFTFDRPNECWQSDWTRWSLADGTAVAIAGSLDDHSRYAVGLRAADADADGALVWSVILAGIAECGIPSMSLSDNGIVYTGRFHAHESAFEINLRALGVRAVNSTPFHPQTCGKIERFWQTLKKWLDAHDPAASLTELNAMLDEYRTFYNHHRPHRALRGATPAEAFRATVKACPADRPLPGPLFVSRHRVDQIGGNLYVPPYRVNVGLRWAGHDCISIRDGDHITIFSGNRLVRAFTADPTRRHQRGDKTTRTYRTREPHQAP</sequence>
<dbReference type="RefSeq" id="WP_163800788.1">
    <property type="nucleotide sequence ID" value="NZ_AP022588.1"/>
</dbReference>
<evidence type="ECO:0000259" key="2">
    <source>
        <dbReference type="PROSITE" id="PS50994"/>
    </source>
</evidence>
<evidence type="ECO:0000313" key="3">
    <source>
        <dbReference type="EMBL" id="BBY31268.1"/>
    </source>
</evidence>
<evidence type="ECO:0000256" key="1">
    <source>
        <dbReference type="SAM" id="MobiDB-lite"/>
    </source>
</evidence>
<dbReference type="GO" id="GO:0003676">
    <property type="term" value="F:nucleic acid binding"/>
    <property type="evidence" value="ECO:0007669"/>
    <property type="project" value="InterPro"/>
</dbReference>
<feature type="region of interest" description="Disordered" evidence="1">
    <location>
        <begin position="373"/>
        <end position="398"/>
    </location>
</feature>
<gene>
    <name evidence="3" type="ORF">MSEDJ_53640</name>
</gene>
<dbReference type="PROSITE" id="PS50994">
    <property type="entry name" value="INTEGRASE"/>
    <property type="match status" value="1"/>
</dbReference>
<dbReference type="PANTHER" id="PTHR35004">
    <property type="entry name" value="TRANSPOSASE RV3428C-RELATED"/>
    <property type="match status" value="1"/>
</dbReference>
<dbReference type="InterPro" id="IPR036397">
    <property type="entry name" value="RNaseH_sf"/>
</dbReference>
<dbReference type="PANTHER" id="PTHR35004:SF7">
    <property type="entry name" value="INTEGRASE PROTEIN"/>
    <property type="match status" value="1"/>
</dbReference>
<feature type="compositionally biased region" description="Basic and acidic residues" evidence="1">
    <location>
        <begin position="382"/>
        <end position="398"/>
    </location>
</feature>
<dbReference type="Pfam" id="PF13565">
    <property type="entry name" value="HTH_32"/>
    <property type="match status" value="1"/>
</dbReference>
<protein>
    <recommendedName>
        <fullName evidence="2">Integrase catalytic domain-containing protein</fullName>
    </recommendedName>
</protein>
<dbReference type="KEGG" id="msei:MSEDJ_53640"/>
<dbReference type="NCBIfam" id="NF033577">
    <property type="entry name" value="transpos_IS481"/>
    <property type="match status" value="1"/>
</dbReference>
<reference evidence="3 4" key="1">
    <citation type="journal article" date="2019" name="Emerg. Microbes Infect.">
        <title>Comprehensive subspecies identification of 175 nontuberculous mycobacteria species based on 7547 genomic profiles.</title>
        <authorList>
            <person name="Matsumoto Y."/>
            <person name="Kinjo T."/>
            <person name="Motooka D."/>
            <person name="Nabeya D."/>
            <person name="Jung N."/>
            <person name="Uechi K."/>
            <person name="Horii T."/>
            <person name="Iida T."/>
            <person name="Fujita J."/>
            <person name="Nakamura S."/>
        </authorList>
    </citation>
    <scope>NUCLEOTIDE SEQUENCE [LARGE SCALE GENOMIC DNA]</scope>
    <source>
        <strain evidence="3 4">JCM 17899</strain>
    </source>
</reference>
<organism evidence="3 4">
    <name type="scientific">Mycolicibacterium sediminis</name>
    <dbReference type="NCBI Taxonomy" id="1286180"/>
    <lineage>
        <taxon>Bacteria</taxon>
        <taxon>Bacillati</taxon>
        <taxon>Actinomycetota</taxon>
        <taxon>Actinomycetes</taxon>
        <taxon>Mycobacteriales</taxon>
        <taxon>Mycobacteriaceae</taxon>
        <taxon>Mycolicibacterium</taxon>
    </lineage>
</organism>
<accession>A0A7I7QY67</accession>
<dbReference type="InterPro" id="IPR009057">
    <property type="entry name" value="Homeodomain-like_sf"/>
</dbReference>
<dbReference type="InterPro" id="IPR012337">
    <property type="entry name" value="RNaseH-like_sf"/>
</dbReference>
<dbReference type="InterPro" id="IPR047656">
    <property type="entry name" value="IS481-like_transpos"/>
</dbReference>
<dbReference type="AlphaFoldDB" id="A0A7I7QY67"/>
<dbReference type="InterPro" id="IPR001584">
    <property type="entry name" value="Integrase_cat-core"/>
</dbReference>
<dbReference type="EMBL" id="AP022588">
    <property type="protein sequence ID" value="BBY31268.1"/>
    <property type="molecule type" value="Genomic_DNA"/>
</dbReference>
<dbReference type="SUPFAM" id="SSF53098">
    <property type="entry name" value="Ribonuclease H-like"/>
    <property type="match status" value="1"/>
</dbReference>
<proteinExistence type="predicted"/>
<feature type="domain" description="Integrase catalytic" evidence="2">
    <location>
        <begin position="137"/>
        <end position="305"/>
    </location>
</feature>
<evidence type="ECO:0000313" key="4">
    <source>
        <dbReference type="Proteomes" id="UP000467193"/>
    </source>
</evidence>
<dbReference type="Pfam" id="PF13683">
    <property type="entry name" value="rve_3"/>
    <property type="match status" value="1"/>
</dbReference>
<dbReference type="GO" id="GO:0015074">
    <property type="term" value="P:DNA integration"/>
    <property type="evidence" value="ECO:0007669"/>
    <property type="project" value="InterPro"/>
</dbReference>
<dbReference type="Proteomes" id="UP000467193">
    <property type="component" value="Chromosome"/>
</dbReference>